<feature type="domain" description="Response regulatory" evidence="2">
    <location>
        <begin position="3"/>
        <end position="118"/>
    </location>
</feature>
<sequence>MPTILIADDSMFQRFQTSKTAVEAGYDVLEAKDGQECLQLMLEKRPDVLLLDLNMPALDGLAVMERLAAAGAMPARIYVLTADIQDTTRKRCMDLGAYDCINKPVDQGVLGKLLAEARALLG</sequence>
<dbReference type="InterPro" id="IPR052048">
    <property type="entry name" value="ST_Response_Regulator"/>
</dbReference>
<reference evidence="3 4" key="1">
    <citation type="submission" date="2020-02" db="EMBL/GenBank/DDBJ databases">
        <title>Comparative genomics of sulfur disproportionating microorganisms.</title>
        <authorList>
            <person name="Ward L.M."/>
            <person name="Bertran E."/>
            <person name="Johnston D.T."/>
        </authorList>
    </citation>
    <scope>NUCLEOTIDE SEQUENCE [LARGE SCALE GENOMIC DNA]</scope>
    <source>
        <strain evidence="3 4">DSM 3696</strain>
    </source>
</reference>
<dbReference type="SMART" id="SM00448">
    <property type="entry name" value="REC"/>
    <property type="match status" value="1"/>
</dbReference>
<dbReference type="Pfam" id="PF00072">
    <property type="entry name" value="Response_reg"/>
    <property type="match status" value="1"/>
</dbReference>
<evidence type="ECO:0000256" key="1">
    <source>
        <dbReference type="PROSITE-ProRule" id="PRU00169"/>
    </source>
</evidence>
<feature type="modified residue" description="4-aspartylphosphate" evidence="1">
    <location>
        <position position="52"/>
    </location>
</feature>
<dbReference type="AlphaFoldDB" id="A0A7K3NS93"/>
<dbReference type="Gene3D" id="3.40.50.2300">
    <property type="match status" value="1"/>
</dbReference>
<evidence type="ECO:0000313" key="3">
    <source>
        <dbReference type="EMBL" id="NDY58713.1"/>
    </source>
</evidence>
<dbReference type="Proteomes" id="UP000469724">
    <property type="component" value="Unassembled WGS sequence"/>
</dbReference>
<dbReference type="EMBL" id="JAAGRQ010000131">
    <property type="protein sequence ID" value="NDY58713.1"/>
    <property type="molecule type" value="Genomic_DNA"/>
</dbReference>
<dbReference type="InterPro" id="IPR001789">
    <property type="entry name" value="Sig_transdc_resp-reg_receiver"/>
</dbReference>
<dbReference type="PANTHER" id="PTHR43228">
    <property type="entry name" value="TWO-COMPONENT RESPONSE REGULATOR"/>
    <property type="match status" value="1"/>
</dbReference>
<dbReference type="RefSeq" id="WP_163303783.1">
    <property type="nucleotide sequence ID" value="NZ_JAAGRQ010000131.1"/>
</dbReference>
<organism evidence="3 4">
    <name type="scientific">Desulfolutivibrio sulfodismutans</name>
    <dbReference type="NCBI Taxonomy" id="63561"/>
    <lineage>
        <taxon>Bacteria</taxon>
        <taxon>Pseudomonadati</taxon>
        <taxon>Thermodesulfobacteriota</taxon>
        <taxon>Desulfovibrionia</taxon>
        <taxon>Desulfovibrionales</taxon>
        <taxon>Desulfovibrionaceae</taxon>
        <taxon>Desulfolutivibrio</taxon>
    </lineage>
</organism>
<dbReference type="PANTHER" id="PTHR43228:SF1">
    <property type="entry name" value="TWO-COMPONENT RESPONSE REGULATOR ARR22"/>
    <property type="match status" value="1"/>
</dbReference>
<dbReference type="GO" id="GO:0000160">
    <property type="term" value="P:phosphorelay signal transduction system"/>
    <property type="evidence" value="ECO:0007669"/>
    <property type="project" value="InterPro"/>
</dbReference>
<evidence type="ECO:0000313" key="4">
    <source>
        <dbReference type="Proteomes" id="UP000469724"/>
    </source>
</evidence>
<comment type="caution">
    <text evidence="3">The sequence shown here is derived from an EMBL/GenBank/DDBJ whole genome shotgun (WGS) entry which is preliminary data.</text>
</comment>
<dbReference type="InterPro" id="IPR011006">
    <property type="entry name" value="CheY-like_superfamily"/>
</dbReference>
<keyword evidence="1" id="KW-0597">Phosphoprotein</keyword>
<keyword evidence="4" id="KW-1185">Reference proteome</keyword>
<proteinExistence type="predicted"/>
<accession>A0A7K3NS93</accession>
<protein>
    <submittedName>
        <fullName evidence="3">Response regulator</fullName>
    </submittedName>
</protein>
<name>A0A7K3NS93_9BACT</name>
<gene>
    <name evidence="3" type="ORF">G3N56_18410</name>
</gene>
<evidence type="ECO:0000259" key="2">
    <source>
        <dbReference type="PROSITE" id="PS50110"/>
    </source>
</evidence>
<dbReference type="SUPFAM" id="SSF52172">
    <property type="entry name" value="CheY-like"/>
    <property type="match status" value="1"/>
</dbReference>
<dbReference type="PROSITE" id="PS50110">
    <property type="entry name" value="RESPONSE_REGULATORY"/>
    <property type="match status" value="1"/>
</dbReference>